<dbReference type="GO" id="GO:0050661">
    <property type="term" value="F:NADP binding"/>
    <property type="evidence" value="ECO:0007669"/>
    <property type="project" value="InterPro"/>
</dbReference>
<evidence type="ECO:0000256" key="11">
    <source>
        <dbReference type="PIRSR" id="PIRSR000445-2"/>
    </source>
</evidence>
<feature type="domain" description="Tetrapyrrole biosynthesis glutamyl-tRNA reductase dimerisation" evidence="15">
    <location>
        <begin position="320"/>
        <end position="419"/>
    </location>
</feature>
<organism evidence="18 19">
    <name type="scientific">Heliomicrobium undosum</name>
    <dbReference type="NCBI Taxonomy" id="121734"/>
    <lineage>
        <taxon>Bacteria</taxon>
        <taxon>Bacillati</taxon>
        <taxon>Bacillota</taxon>
        <taxon>Clostridia</taxon>
        <taxon>Eubacteriales</taxon>
        <taxon>Heliobacteriaceae</taxon>
        <taxon>Heliomicrobium</taxon>
    </lineage>
</organism>
<keyword evidence="19" id="KW-1185">Reference proteome</keyword>
<dbReference type="FunFam" id="3.30.460.30:FF:000001">
    <property type="entry name" value="Glutamyl-tRNA reductase"/>
    <property type="match status" value="1"/>
</dbReference>
<dbReference type="InterPro" id="IPR036343">
    <property type="entry name" value="GluRdtase_N_sf"/>
</dbReference>
<feature type="domain" description="Quinate/shikimate 5-dehydrogenase/glutamyl-tRNA reductase" evidence="16">
    <location>
        <begin position="171"/>
        <end position="306"/>
    </location>
</feature>
<dbReference type="PANTHER" id="PTHR43013">
    <property type="entry name" value="GLUTAMYL-TRNA REDUCTASE"/>
    <property type="match status" value="1"/>
</dbReference>
<dbReference type="RefSeq" id="WP_161256486.1">
    <property type="nucleotide sequence ID" value="NZ_WXEY01000004.1"/>
</dbReference>
<evidence type="ECO:0000259" key="17">
    <source>
        <dbReference type="Pfam" id="PF05201"/>
    </source>
</evidence>
<evidence type="ECO:0000259" key="16">
    <source>
        <dbReference type="Pfam" id="PF01488"/>
    </source>
</evidence>
<dbReference type="InterPro" id="IPR006151">
    <property type="entry name" value="Shikm_DH/Glu-tRNA_Rdtase"/>
</dbReference>
<dbReference type="AlphaFoldDB" id="A0A845L3W9"/>
<evidence type="ECO:0000259" key="15">
    <source>
        <dbReference type="Pfam" id="PF00745"/>
    </source>
</evidence>
<dbReference type="EC" id="1.2.1.70" evidence="3 9"/>
<dbReference type="InterPro" id="IPR036291">
    <property type="entry name" value="NAD(P)-bd_dom_sf"/>
</dbReference>
<comment type="miscellaneous">
    <text evidence="9">During catalysis, the active site Cys acts as a nucleophile attacking the alpha-carbonyl group of tRNA-bound glutamate with the formation of a thioester intermediate between enzyme and glutamate, and the concomitant release of tRNA(Glu). The thioester intermediate is finally reduced by direct hydride transfer from NADPH, to form the product GSA.</text>
</comment>
<evidence type="ECO:0000256" key="2">
    <source>
        <dbReference type="ARBA" id="ARBA00005916"/>
    </source>
</evidence>
<dbReference type="Pfam" id="PF00745">
    <property type="entry name" value="GlutR_dimer"/>
    <property type="match status" value="1"/>
</dbReference>
<evidence type="ECO:0000256" key="10">
    <source>
        <dbReference type="PIRSR" id="PIRSR000445-1"/>
    </source>
</evidence>
<evidence type="ECO:0000256" key="4">
    <source>
        <dbReference type="ARBA" id="ARBA00022857"/>
    </source>
</evidence>
<proteinExistence type="inferred from homology"/>
<feature type="binding site" evidence="9 12">
    <location>
        <begin position="189"/>
        <end position="194"/>
    </location>
    <ligand>
        <name>NADP(+)</name>
        <dbReference type="ChEBI" id="CHEBI:58349"/>
    </ligand>
</feature>
<comment type="pathway">
    <text evidence="1 9 14">Porphyrin-containing compound metabolism; protoporphyrin-IX biosynthesis; 5-aminolevulinate from L-glutamyl-tRNA(Glu): step 1/2.</text>
</comment>
<dbReference type="SUPFAM" id="SSF69742">
    <property type="entry name" value="Glutamyl tRNA-reductase catalytic, N-terminal domain"/>
    <property type="match status" value="1"/>
</dbReference>
<comment type="caution">
    <text evidence="18">The sequence shown here is derived from an EMBL/GenBank/DDBJ whole genome shotgun (WGS) entry which is preliminary data.</text>
</comment>
<feature type="binding site" evidence="9 11">
    <location>
        <position position="109"/>
    </location>
    <ligand>
        <name>substrate</name>
    </ligand>
</feature>
<dbReference type="InterPro" id="IPR000343">
    <property type="entry name" value="4pyrrol_synth_GluRdtase"/>
</dbReference>
<evidence type="ECO:0000256" key="14">
    <source>
        <dbReference type="RuleBase" id="RU000584"/>
    </source>
</evidence>
<dbReference type="PIRSF" id="PIRSF000445">
    <property type="entry name" value="4pyrrol_synth_GluRdtase"/>
    <property type="match status" value="1"/>
</dbReference>
<evidence type="ECO:0000256" key="7">
    <source>
        <dbReference type="ARBA" id="ARBA00047464"/>
    </source>
</evidence>
<comment type="domain">
    <text evidence="9">Possesses an unusual extended V-shaped dimeric structure with each monomer consisting of three distinct domains arranged along a curved 'spinal' alpha-helix. The N-terminal catalytic domain specifically recognizes the glutamate moiety of the substrate. The second domain is the NADPH-binding domain, and the third C-terminal domain is responsible for dimerization.</text>
</comment>
<evidence type="ECO:0000313" key="19">
    <source>
        <dbReference type="Proteomes" id="UP000463470"/>
    </source>
</evidence>
<protein>
    <recommendedName>
        <fullName evidence="8 9">Glutamyl-tRNA reductase</fullName>
        <shortName evidence="9">GluTR</shortName>
        <ecNumber evidence="3 9">1.2.1.70</ecNumber>
    </recommendedName>
</protein>
<dbReference type="HAMAP" id="MF_00087">
    <property type="entry name" value="Glu_tRNA_reductase"/>
    <property type="match status" value="1"/>
</dbReference>
<dbReference type="Pfam" id="PF05201">
    <property type="entry name" value="GlutR_N"/>
    <property type="match status" value="1"/>
</dbReference>
<dbReference type="NCBIfam" id="NF000744">
    <property type="entry name" value="PRK00045.1-3"/>
    <property type="match status" value="1"/>
</dbReference>
<gene>
    <name evidence="9" type="primary">hemA</name>
    <name evidence="18" type="ORF">GTO91_06275</name>
</gene>
<evidence type="ECO:0000256" key="1">
    <source>
        <dbReference type="ARBA" id="ARBA00005059"/>
    </source>
</evidence>
<evidence type="ECO:0000256" key="3">
    <source>
        <dbReference type="ARBA" id="ARBA00012970"/>
    </source>
</evidence>
<dbReference type="InterPro" id="IPR036453">
    <property type="entry name" value="GluRdtase_dimer_dom_sf"/>
</dbReference>
<keyword evidence="6 9" id="KW-0627">Porphyrin biosynthesis</keyword>
<feature type="site" description="Important for activity" evidence="9 13">
    <location>
        <position position="99"/>
    </location>
</feature>
<dbReference type="UniPathway" id="UPA00251">
    <property type="reaction ID" value="UER00316"/>
</dbReference>
<evidence type="ECO:0000256" key="13">
    <source>
        <dbReference type="PIRSR" id="PIRSR000445-4"/>
    </source>
</evidence>
<keyword evidence="4 9" id="KW-0521">NADP</keyword>
<dbReference type="SUPFAM" id="SSF51735">
    <property type="entry name" value="NAD(P)-binding Rossmann-fold domains"/>
    <property type="match status" value="1"/>
</dbReference>
<evidence type="ECO:0000256" key="12">
    <source>
        <dbReference type="PIRSR" id="PIRSR000445-3"/>
    </source>
</evidence>
<dbReference type="InterPro" id="IPR015896">
    <property type="entry name" value="4pyrrol_synth_GluRdtase_dimer"/>
</dbReference>
<dbReference type="PROSITE" id="PS00747">
    <property type="entry name" value="GLUTR"/>
    <property type="match status" value="1"/>
</dbReference>
<comment type="similarity">
    <text evidence="2 9 14">Belongs to the glutamyl-tRNA reductase family.</text>
</comment>
<evidence type="ECO:0000313" key="18">
    <source>
        <dbReference type="EMBL" id="MZP29310.1"/>
    </source>
</evidence>
<dbReference type="Gene3D" id="3.30.460.30">
    <property type="entry name" value="Glutamyl-tRNA reductase, N-terminal domain"/>
    <property type="match status" value="1"/>
</dbReference>
<evidence type="ECO:0000256" key="5">
    <source>
        <dbReference type="ARBA" id="ARBA00023002"/>
    </source>
</evidence>
<evidence type="ECO:0000256" key="8">
    <source>
        <dbReference type="ARBA" id="ARBA00068659"/>
    </source>
</evidence>
<name>A0A845L3W9_9FIRM</name>
<keyword evidence="5 9" id="KW-0560">Oxidoreductase</keyword>
<dbReference type="Proteomes" id="UP000463470">
    <property type="component" value="Unassembled WGS sequence"/>
</dbReference>
<reference evidence="18 19" key="1">
    <citation type="submission" date="2020-01" db="EMBL/GenBank/DDBJ databases">
        <title>Whole-genome sequence of Heliobacterium undosum DSM 13378.</title>
        <authorList>
            <person name="Kyndt J.A."/>
            <person name="Meyer T.E."/>
        </authorList>
    </citation>
    <scope>NUCLEOTIDE SEQUENCE [LARGE SCALE GENOMIC DNA]</scope>
    <source>
        <strain evidence="18 19">DSM 13378</strain>
    </source>
</reference>
<feature type="binding site" evidence="9 11">
    <location>
        <position position="120"/>
    </location>
    <ligand>
        <name>substrate</name>
    </ligand>
</feature>
<dbReference type="Pfam" id="PF01488">
    <property type="entry name" value="Shikimate_DH"/>
    <property type="match status" value="1"/>
</dbReference>
<dbReference type="CDD" id="cd05213">
    <property type="entry name" value="NAD_bind_Glutamyl_tRNA_reduct"/>
    <property type="match status" value="1"/>
</dbReference>
<dbReference type="Gene3D" id="3.40.50.720">
    <property type="entry name" value="NAD(P)-binding Rossmann-like Domain"/>
    <property type="match status" value="1"/>
</dbReference>
<dbReference type="FunFam" id="3.40.50.720:FF:000031">
    <property type="entry name" value="Glutamyl-tRNA reductase"/>
    <property type="match status" value="1"/>
</dbReference>
<dbReference type="OrthoDB" id="110209at2"/>
<comment type="catalytic activity">
    <reaction evidence="7 9 14">
        <text>(S)-4-amino-5-oxopentanoate + tRNA(Glu) + NADP(+) = L-glutamyl-tRNA(Glu) + NADPH + H(+)</text>
        <dbReference type="Rhea" id="RHEA:12344"/>
        <dbReference type="Rhea" id="RHEA-COMP:9663"/>
        <dbReference type="Rhea" id="RHEA-COMP:9680"/>
        <dbReference type="ChEBI" id="CHEBI:15378"/>
        <dbReference type="ChEBI" id="CHEBI:57501"/>
        <dbReference type="ChEBI" id="CHEBI:57783"/>
        <dbReference type="ChEBI" id="CHEBI:58349"/>
        <dbReference type="ChEBI" id="CHEBI:78442"/>
        <dbReference type="ChEBI" id="CHEBI:78520"/>
        <dbReference type="EC" id="1.2.1.70"/>
    </reaction>
</comment>
<feature type="binding site" evidence="9 11">
    <location>
        <begin position="114"/>
        <end position="116"/>
    </location>
    <ligand>
        <name>substrate</name>
    </ligand>
</feature>
<dbReference type="EMBL" id="WXEY01000004">
    <property type="protein sequence ID" value="MZP29310.1"/>
    <property type="molecule type" value="Genomic_DNA"/>
</dbReference>
<sequence>MFIFAVGLNHKSAPVEVREKLSFTEAQISEALTQLEGMTGIEGCCILATCNRTEIYGACTDMEAGLAAVKRFVIERGRLQPSDFANYFYVHTLYDAIRHLFRVASGLDSMVLGETQILGQVRTAYQRACNERASNGIINTLFQQAITVGKRVRSETGIDQHPVSISYTAVELAEQVFGGLAGRSAMVLGAGKMSVLTLKHLVAQGVEKIIIANRSVEKAEELAQSCGGEAIPFHQVHERMEEADIVISCTAATHYVIRRPMMEEVMEKRGGKPVFLIDIAVPRDIDPEVDQVSGVHLYDIDDLQHVIDRNLEERRKAAIEAEEIIESEITQFLRWLNSLFVIPTIVSLKQKGNQIREKELDRALSKLKHLSEKEKKLVGSLASSIVNQLLHDPITQLRHYAATPEGHLYSEILQNLFCLDVPGQRQKHAAPRLHVVETARQNHAG</sequence>
<accession>A0A845L3W9</accession>
<evidence type="ECO:0000256" key="9">
    <source>
        <dbReference type="HAMAP-Rule" id="MF_00087"/>
    </source>
</evidence>
<comment type="function">
    <text evidence="9">Catalyzes the NADPH-dependent reduction of glutamyl-tRNA(Glu) to glutamate 1-semialdehyde (GSA).</text>
</comment>
<dbReference type="GO" id="GO:0019353">
    <property type="term" value="P:protoporphyrinogen IX biosynthetic process from glutamate"/>
    <property type="evidence" value="ECO:0007669"/>
    <property type="project" value="TreeGrafter"/>
</dbReference>
<feature type="active site" description="Nucleophile" evidence="9 10">
    <location>
        <position position="50"/>
    </location>
</feature>
<dbReference type="NCBIfam" id="TIGR01035">
    <property type="entry name" value="hemA"/>
    <property type="match status" value="1"/>
</dbReference>
<dbReference type="PANTHER" id="PTHR43013:SF1">
    <property type="entry name" value="GLUTAMYL-TRNA REDUCTASE"/>
    <property type="match status" value="1"/>
</dbReference>
<feature type="binding site" evidence="9 11">
    <location>
        <begin position="49"/>
        <end position="52"/>
    </location>
    <ligand>
        <name>substrate</name>
    </ligand>
</feature>
<dbReference type="SUPFAM" id="SSF69075">
    <property type="entry name" value="Glutamyl tRNA-reductase dimerization domain"/>
    <property type="match status" value="1"/>
</dbReference>
<dbReference type="InterPro" id="IPR015895">
    <property type="entry name" value="4pyrrol_synth_GluRdtase_N"/>
</dbReference>
<comment type="subunit">
    <text evidence="9">Homodimer.</text>
</comment>
<dbReference type="GO" id="GO:0008883">
    <property type="term" value="F:glutamyl-tRNA reductase activity"/>
    <property type="evidence" value="ECO:0007669"/>
    <property type="project" value="UniProtKB-UniRule"/>
</dbReference>
<dbReference type="InterPro" id="IPR018214">
    <property type="entry name" value="GluRdtase_CS"/>
</dbReference>
<evidence type="ECO:0000256" key="6">
    <source>
        <dbReference type="ARBA" id="ARBA00023244"/>
    </source>
</evidence>
<feature type="domain" description="Glutamyl-tRNA reductase N-terminal" evidence="17">
    <location>
        <begin position="6"/>
        <end position="156"/>
    </location>
</feature>